<dbReference type="EMBL" id="ABEU02000020">
    <property type="protein sequence ID" value="PNR32728.1"/>
    <property type="molecule type" value="Genomic_DNA"/>
</dbReference>
<evidence type="ECO:0000313" key="3">
    <source>
        <dbReference type="Proteomes" id="UP000006727"/>
    </source>
</evidence>
<dbReference type="Gramene" id="Pp3c20_3591V3.1">
    <property type="protein sequence ID" value="PAC:32946826.CDS.1"/>
    <property type="gene ID" value="Pp3c20_3591"/>
</dbReference>
<evidence type="ECO:0000313" key="2">
    <source>
        <dbReference type="EnsemblPlants" id="PAC:32946826.CDS.1"/>
    </source>
</evidence>
<reference evidence="1 3" key="2">
    <citation type="journal article" date="2018" name="Plant J.">
        <title>The Physcomitrella patens chromosome-scale assembly reveals moss genome structure and evolution.</title>
        <authorList>
            <person name="Lang D."/>
            <person name="Ullrich K.K."/>
            <person name="Murat F."/>
            <person name="Fuchs J."/>
            <person name="Jenkins J."/>
            <person name="Haas F.B."/>
            <person name="Piednoel M."/>
            <person name="Gundlach H."/>
            <person name="Van Bel M."/>
            <person name="Meyberg R."/>
            <person name="Vives C."/>
            <person name="Morata J."/>
            <person name="Symeonidi A."/>
            <person name="Hiss M."/>
            <person name="Muchero W."/>
            <person name="Kamisugi Y."/>
            <person name="Saleh O."/>
            <person name="Blanc G."/>
            <person name="Decker E.L."/>
            <person name="van Gessel N."/>
            <person name="Grimwood J."/>
            <person name="Hayes R.D."/>
            <person name="Graham S.W."/>
            <person name="Gunter L.E."/>
            <person name="McDaniel S.F."/>
            <person name="Hoernstein S.N.W."/>
            <person name="Larsson A."/>
            <person name="Li F.W."/>
            <person name="Perroud P.F."/>
            <person name="Phillips J."/>
            <person name="Ranjan P."/>
            <person name="Rokshar D.S."/>
            <person name="Rothfels C.J."/>
            <person name="Schneider L."/>
            <person name="Shu S."/>
            <person name="Stevenson D.W."/>
            <person name="Thummler F."/>
            <person name="Tillich M."/>
            <person name="Villarreal Aguilar J.C."/>
            <person name="Widiez T."/>
            <person name="Wong G.K."/>
            <person name="Wymore A."/>
            <person name="Zhang Y."/>
            <person name="Zimmer A.D."/>
            <person name="Quatrano R.S."/>
            <person name="Mayer K.F.X."/>
            <person name="Goodstein D."/>
            <person name="Casacuberta J.M."/>
            <person name="Vandepoele K."/>
            <person name="Reski R."/>
            <person name="Cuming A.C."/>
            <person name="Tuskan G.A."/>
            <person name="Maumus F."/>
            <person name="Salse J."/>
            <person name="Schmutz J."/>
            <person name="Rensing S.A."/>
        </authorList>
    </citation>
    <scope>NUCLEOTIDE SEQUENCE [LARGE SCALE GENOMIC DNA]</scope>
    <source>
        <strain evidence="2 3">cv. Gransden 2004</strain>
    </source>
</reference>
<reference evidence="1 3" key="1">
    <citation type="journal article" date="2008" name="Science">
        <title>The Physcomitrella genome reveals evolutionary insights into the conquest of land by plants.</title>
        <authorList>
            <person name="Rensing S."/>
            <person name="Lang D."/>
            <person name="Zimmer A."/>
            <person name="Terry A."/>
            <person name="Salamov A."/>
            <person name="Shapiro H."/>
            <person name="Nishiyama T."/>
            <person name="Perroud P.-F."/>
            <person name="Lindquist E."/>
            <person name="Kamisugi Y."/>
            <person name="Tanahashi T."/>
            <person name="Sakakibara K."/>
            <person name="Fujita T."/>
            <person name="Oishi K."/>
            <person name="Shin-I T."/>
            <person name="Kuroki Y."/>
            <person name="Toyoda A."/>
            <person name="Suzuki Y."/>
            <person name="Hashimoto A."/>
            <person name="Yamaguchi K."/>
            <person name="Sugano A."/>
            <person name="Kohara Y."/>
            <person name="Fujiyama A."/>
            <person name="Anterola A."/>
            <person name="Aoki S."/>
            <person name="Ashton N."/>
            <person name="Barbazuk W.B."/>
            <person name="Barker E."/>
            <person name="Bennetzen J."/>
            <person name="Bezanilla M."/>
            <person name="Blankenship R."/>
            <person name="Cho S.H."/>
            <person name="Dutcher S."/>
            <person name="Estelle M."/>
            <person name="Fawcett J.A."/>
            <person name="Gundlach H."/>
            <person name="Hanada K."/>
            <person name="Heyl A."/>
            <person name="Hicks K.A."/>
            <person name="Hugh J."/>
            <person name="Lohr M."/>
            <person name="Mayer K."/>
            <person name="Melkozernov A."/>
            <person name="Murata T."/>
            <person name="Nelson D."/>
            <person name="Pils B."/>
            <person name="Prigge M."/>
            <person name="Reiss B."/>
            <person name="Renner T."/>
            <person name="Rombauts S."/>
            <person name="Rushton P."/>
            <person name="Sanderfoot A."/>
            <person name="Schween G."/>
            <person name="Shiu S.-H."/>
            <person name="Stueber K."/>
            <person name="Theodoulou F.L."/>
            <person name="Tu H."/>
            <person name="Van de Peer Y."/>
            <person name="Verrier P.J."/>
            <person name="Waters E."/>
            <person name="Wood A."/>
            <person name="Yang L."/>
            <person name="Cove D."/>
            <person name="Cuming A."/>
            <person name="Hasebe M."/>
            <person name="Lucas S."/>
            <person name="Mishler D.B."/>
            <person name="Reski R."/>
            <person name="Grigoriev I."/>
            <person name="Quatrano R.S."/>
            <person name="Boore J.L."/>
        </authorList>
    </citation>
    <scope>NUCLEOTIDE SEQUENCE [LARGE SCALE GENOMIC DNA]</scope>
    <source>
        <strain evidence="2 3">cv. Gransden 2004</strain>
    </source>
</reference>
<protein>
    <submittedName>
        <fullName evidence="1 2">Uncharacterized protein</fullName>
    </submittedName>
</protein>
<keyword evidence="3" id="KW-1185">Reference proteome</keyword>
<organism evidence="1">
    <name type="scientific">Physcomitrium patens</name>
    <name type="common">Spreading-leaved earth moss</name>
    <name type="synonym">Physcomitrella patens</name>
    <dbReference type="NCBI Taxonomy" id="3218"/>
    <lineage>
        <taxon>Eukaryota</taxon>
        <taxon>Viridiplantae</taxon>
        <taxon>Streptophyta</taxon>
        <taxon>Embryophyta</taxon>
        <taxon>Bryophyta</taxon>
        <taxon>Bryophytina</taxon>
        <taxon>Bryopsida</taxon>
        <taxon>Funariidae</taxon>
        <taxon>Funariales</taxon>
        <taxon>Funariaceae</taxon>
        <taxon>Physcomitrium</taxon>
    </lineage>
</organism>
<dbReference type="EnsemblPlants" id="Pp3c20_3591V3.1">
    <property type="protein sequence ID" value="PAC:32946826.CDS.1"/>
    <property type="gene ID" value="Pp3c20_3591"/>
</dbReference>
<dbReference type="InParanoid" id="A0A2K1ITZ2"/>
<accession>A0A2K1ITZ2</accession>
<sequence>MCVIFLHVKWNSLLCIEFVEFIRSKRNIPLKWKSLPACCGNPSHGGCLEVVQLVGVGVVHALSLSSQPGFSPQTRSALHKGFGSCHTYAALEVLVHGNCVLLGLE</sequence>
<dbReference type="Proteomes" id="UP000006727">
    <property type="component" value="Chromosome 20"/>
</dbReference>
<name>A0A2K1ITZ2_PHYPA</name>
<dbReference type="AlphaFoldDB" id="A0A2K1ITZ2"/>
<evidence type="ECO:0000313" key="1">
    <source>
        <dbReference type="EMBL" id="PNR32728.1"/>
    </source>
</evidence>
<reference evidence="2" key="3">
    <citation type="submission" date="2020-12" db="UniProtKB">
        <authorList>
            <consortium name="EnsemblPlants"/>
        </authorList>
    </citation>
    <scope>IDENTIFICATION</scope>
</reference>
<proteinExistence type="predicted"/>
<gene>
    <name evidence="1" type="ORF">PHYPA_024670</name>
</gene>